<feature type="domain" description="N-acetyltransferase" evidence="1">
    <location>
        <begin position="4"/>
        <end position="156"/>
    </location>
</feature>
<dbReference type="InterPro" id="IPR000182">
    <property type="entry name" value="GNAT_dom"/>
</dbReference>
<dbReference type="Proteomes" id="UP000030418">
    <property type="component" value="Unassembled WGS sequence"/>
</dbReference>
<protein>
    <recommendedName>
        <fullName evidence="1">N-acetyltransferase domain-containing protein</fullName>
    </recommendedName>
</protein>
<organism evidence="2 3">
    <name type="scientific">Gallibacterium genomosp. 2</name>
    <dbReference type="NCBI Taxonomy" id="155517"/>
    <lineage>
        <taxon>Bacteria</taxon>
        <taxon>Pseudomonadati</taxon>
        <taxon>Pseudomonadota</taxon>
        <taxon>Gammaproteobacteria</taxon>
        <taxon>Pasteurellales</taxon>
        <taxon>Pasteurellaceae</taxon>
        <taxon>Gallibacterium</taxon>
    </lineage>
</organism>
<proteinExistence type="predicted"/>
<dbReference type="Pfam" id="PF13508">
    <property type="entry name" value="Acetyltransf_7"/>
    <property type="match status" value="1"/>
</dbReference>
<dbReference type="RefSeq" id="WP_039135671.1">
    <property type="nucleotide sequence ID" value="NZ_JPXY01000029.1"/>
</dbReference>
<comment type="caution">
    <text evidence="2">The sequence shown here is derived from an EMBL/GenBank/DDBJ whole genome shotgun (WGS) entry which is preliminary data.</text>
</comment>
<sequence>MTTFTVRKARPEDTQSIENLIQAAFADMPLSDGQESLLVHNLNANHDVVLELVAVQAEEIIGHILFSPATICGQSVLALAPLSVAPQWQRQGVGKALILAAHRQIKTMNYAAIVVLGHPDYYARFGYLPAEDYNISAPFELPEGVLRVLPLVKNVPQGEIHYATAFGLN</sequence>
<accession>A0A0A2XMG3</accession>
<evidence type="ECO:0000313" key="3">
    <source>
        <dbReference type="Proteomes" id="UP000030418"/>
    </source>
</evidence>
<dbReference type="PROSITE" id="PS51186">
    <property type="entry name" value="GNAT"/>
    <property type="match status" value="1"/>
</dbReference>
<dbReference type="Gene3D" id="3.40.630.30">
    <property type="match status" value="1"/>
</dbReference>
<dbReference type="EMBL" id="JPXY01000029">
    <property type="protein sequence ID" value="KGQ31860.1"/>
    <property type="molecule type" value="Genomic_DNA"/>
</dbReference>
<keyword evidence="3" id="KW-1185">Reference proteome</keyword>
<evidence type="ECO:0000313" key="2">
    <source>
        <dbReference type="EMBL" id="KGQ31860.1"/>
    </source>
</evidence>
<dbReference type="AlphaFoldDB" id="A0A0A2XMG3"/>
<name>A0A0A2XMG3_9PAST</name>
<dbReference type="GO" id="GO:0016747">
    <property type="term" value="F:acyltransferase activity, transferring groups other than amino-acyl groups"/>
    <property type="evidence" value="ECO:0007669"/>
    <property type="project" value="InterPro"/>
</dbReference>
<dbReference type="SUPFAM" id="SSF55729">
    <property type="entry name" value="Acyl-CoA N-acyltransferases (Nat)"/>
    <property type="match status" value="1"/>
</dbReference>
<evidence type="ECO:0000259" key="1">
    <source>
        <dbReference type="PROSITE" id="PS51186"/>
    </source>
</evidence>
<gene>
    <name evidence="2" type="ORF">P375_06770</name>
</gene>
<dbReference type="CDD" id="cd04301">
    <property type="entry name" value="NAT_SF"/>
    <property type="match status" value="1"/>
</dbReference>
<dbReference type="InterPro" id="IPR016181">
    <property type="entry name" value="Acyl_CoA_acyltransferase"/>
</dbReference>
<reference evidence="2 3" key="1">
    <citation type="submission" date="2014-08" db="EMBL/GenBank/DDBJ databases">
        <title>Chaperone-usher fimbriae in a diverse selection of Gallibacterium genomes.</title>
        <authorList>
            <person name="Kudirkiene E."/>
            <person name="Bager R.J."/>
            <person name="Johnson T.J."/>
            <person name="Bojesen A.M."/>
        </authorList>
    </citation>
    <scope>NUCLEOTIDE SEQUENCE [LARGE SCALE GENOMIC DNA]</scope>
    <source>
        <strain evidence="2 3">CCM5976</strain>
    </source>
</reference>